<accession>A0A6C0KSN5</accession>
<sequence>MELQQIADKLNVNCLQKVNPNRERWREVHLSWDIDYCRNFCYLEDVN</sequence>
<proteinExistence type="predicted"/>
<name>A0A6C0KSN5_9ZZZZ</name>
<organism evidence="1">
    <name type="scientific">viral metagenome</name>
    <dbReference type="NCBI Taxonomy" id="1070528"/>
    <lineage>
        <taxon>unclassified sequences</taxon>
        <taxon>metagenomes</taxon>
        <taxon>organismal metagenomes</taxon>
    </lineage>
</organism>
<dbReference type="AlphaFoldDB" id="A0A6C0KSN5"/>
<dbReference type="EMBL" id="MN740963">
    <property type="protein sequence ID" value="QHU20166.1"/>
    <property type="molecule type" value="Genomic_DNA"/>
</dbReference>
<protein>
    <submittedName>
        <fullName evidence="1">Uncharacterized protein</fullName>
    </submittedName>
</protein>
<evidence type="ECO:0000313" key="1">
    <source>
        <dbReference type="EMBL" id="QHU20166.1"/>
    </source>
</evidence>
<reference evidence="1" key="1">
    <citation type="journal article" date="2020" name="Nature">
        <title>Giant virus diversity and host interactions through global metagenomics.</title>
        <authorList>
            <person name="Schulz F."/>
            <person name="Roux S."/>
            <person name="Paez-Espino D."/>
            <person name="Jungbluth S."/>
            <person name="Walsh D.A."/>
            <person name="Denef V.J."/>
            <person name="McMahon K.D."/>
            <person name="Konstantinidis K.T."/>
            <person name="Eloe-Fadrosh E.A."/>
            <person name="Kyrpides N.C."/>
            <person name="Woyke T."/>
        </authorList>
    </citation>
    <scope>NUCLEOTIDE SEQUENCE</scope>
    <source>
        <strain evidence="1">GVMAG-S-3300013014-136</strain>
    </source>
</reference>